<keyword evidence="11" id="KW-1185">Reference proteome</keyword>
<evidence type="ECO:0000256" key="8">
    <source>
        <dbReference type="SAM" id="MobiDB-lite"/>
    </source>
</evidence>
<evidence type="ECO:0000256" key="1">
    <source>
        <dbReference type="ARBA" id="ARBA00004123"/>
    </source>
</evidence>
<comment type="subcellular location">
    <subcellularLocation>
        <location evidence="1">Nucleus</location>
    </subcellularLocation>
</comment>
<evidence type="ECO:0000313" key="11">
    <source>
        <dbReference type="Proteomes" id="UP001600888"/>
    </source>
</evidence>
<sequence length="762" mass="85249">MSAREKLQMETTSATHARRISCKRCQKRKIKCTRTYPCSNCSAANVRCEFREDDFKRSPVSREYIAALESRVATLEAVIGRLKRASYEERDEILEGVIIQEHTQPFAPETAADPDVDEIVLSDAIRKATLHETDEGALAYHGPTSIFNSNLIEPPSTKVSSAVSSPFSNSISALHTETIRRCIGLFFRWQYEQFIFIDREYFLQMFEEGSTGTDLGFVPLTYACCSVGALMSPDPEIRAQAASFAEYSESLLNLDKLNAPSTSMVQAVLVLAGFNIGSGRIAKGWMLSGLSFRMGQELGFQRDHSHWDVARKSSNTPSVYFNNEHWRKLYWGSFLVDKILSLFLGRPTFMQDNDADVDISEPPPDDPHTWEDWLISHDLGCLETNRTAGPNLASLLQQQVELGRIIHDILATTFVPKRNEKSKARRWTNVLLNKLNSRLVAWHEALPNDMRWKKWLNAKDTLLPEICMLHTLYHNTRICLNLPFLVSYIEPEPSASDTKQGNEGSSEPNAARMRYLTESANICKQSSESLVDILHRFRAQHTLVNSPIILVYGAIVATNAVLVTLRHQHRNANEPPMRIKDTALPALDMYLQELSVPWALAGEARIKFQRALSTWYRQTPAGTGHPAFSEQWPTSSSQPTTGPAAGTDMRYMDLYHVDSALQASLDQSQYQEQPHSWYQGTQHEHMQPQPQQGDATTGTGSSPDVNFESPVPFVWDPMSVLDGQVGLWATIGGGFPAEIDAGFDEWDGVDGGTAAANDSVIG</sequence>
<dbReference type="InterPro" id="IPR007219">
    <property type="entry name" value="XnlR_reg_dom"/>
</dbReference>
<reference evidence="10 11" key="1">
    <citation type="submission" date="2024-03" db="EMBL/GenBank/DDBJ databases">
        <title>A high-quality draft genome sequence of Diaporthe vaccinii, a causative agent of upright dieback and viscid rot disease in cranberry plants.</title>
        <authorList>
            <person name="Sarrasin M."/>
            <person name="Lang B.F."/>
            <person name="Burger G."/>
        </authorList>
    </citation>
    <scope>NUCLEOTIDE SEQUENCE [LARGE SCALE GENOMIC DNA]</scope>
    <source>
        <strain evidence="10 11">IS7</strain>
    </source>
</reference>
<dbReference type="SMART" id="SM00906">
    <property type="entry name" value="Fungal_trans"/>
    <property type="match status" value="1"/>
</dbReference>
<evidence type="ECO:0000256" key="7">
    <source>
        <dbReference type="ARBA" id="ARBA00023242"/>
    </source>
</evidence>
<accession>A0ABR4FCC9</accession>
<dbReference type="CDD" id="cd12148">
    <property type="entry name" value="fungal_TF_MHR"/>
    <property type="match status" value="1"/>
</dbReference>
<dbReference type="Gene3D" id="4.10.240.10">
    <property type="entry name" value="Zn(2)-C6 fungal-type DNA-binding domain"/>
    <property type="match status" value="1"/>
</dbReference>
<evidence type="ECO:0000256" key="2">
    <source>
        <dbReference type="ARBA" id="ARBA00022723"/>
    </source>
</evidence>
<feature type="domain" description="Zn(2)-C6 fungal-type" evidence="9">
    <location>
        <begin position="21"/>
        <end position="50"/>
    </location>
</feature>
<dbReference type="EMBL" id="JBAWTH010000003">
    <property type="protein sequence ID" value="KAL2292356.1"/>
    <property type="molecule type" value="Genomic_DNA"/>
</dbReference>
<evidence type="ECO:0000313" key="10">
    <source>
        <dbReference type="EMBL" id="KAL2292357.1"/>
    </source>
</evidence>
<dbReference type="Pfam" id="PF04082">
    <property type="entry name" value="Fungal_trans"/>
    <property type="match status" value="1"/>
</dbReference>
<dbReference type="InterPro" id="IPR001138">
    <property type="entry name" value="Zn2Cys6_DnaBD"/>
</dbReference>
<evidence type="ECO:0000256" key="3">
    <source>
        <dbReference type="ARBA" id="ARBA00022833"/>
    </source>
</evidence>
<dbReference type="InterPro" id="IPR036864">
    <property type="entry name" value="Zn2-C6_fun-type_DNA-bd_sf"/>
</dbReference>
<dbReference type="PANTHER" id="PTHR31313:SF81">
    <property type="entry name" value="TY1 ENHANCER ACTIVATOR"/>
    <property type="match status" value="1"/>
</dbReference>
<keyword evidence="3" id="KW-0862">Zinc</keyword>
<dbReference type="InterPro" id="IPR051615">
    <property type="entry name" value="Transcr_Regulatory_Elem"/>
</dbReference>
<organism evidence="10 11">
    <name type="scientific">Diaporthe vaccinii</name>
    <dbReference type="NCBI Taxonomy" id="105482"/>
    <lineage>
        <taxon>Eukaryota</taxon>
        <taxon>Fungi</taxon>
        <taxon>Dikarya</taxon>
        <taxon>Ascomycota</taxon>
        <taxon>Pezizomycotina</taxon>
        <taxon>Sordariomycetes</taxon>
        <taxon>Sordariomycetidae</taxon>
        <taxon>Diaporthales</taxon>
        <taxon>Diaporthaceae</taxon>
        <taxon>Diaporthe</taxon>
        <taxon>Diaporthe eres species complex</taxon>
    </lineage>
</organism>
<name>A0ABR4FCC9_9PEZI</name>
<evidence type="ECO:0000256" key="5">
    <source>
        <dbReference type="ARBA" id="ARBA00023125"/>
    </source>
</evidence>
<dbReference type="CDD" id="cd00067">
    <property type="entry name" value="GAL4"/>
    <property type="match status" value="1"/>
</dbReference>
<dbReference type="SMART" id="SM00066">
    <property type="entry name" value="GAL4"/>
    <property type="match status" value="1"/>
</dbReference>
<keyword evidence="6" id="KW-0804">Transcription</keyword>
<proteinExistence type="predicted"/>
<dbReference type="Proteomes" id="UP001600888">
    <property type="component" value="Unassembled WGS sequence"/>
</dbReference>
<evidence type="ECO:0000259" key="9">
    <source>
        <dbReference type="PROSITE" id="PS50048"/>
    </source>
</evidence>
<feature type="compositionally biased region" description="Polar residues" evidence="8">
    <location>
        <begin position="631"/>
        <end position="641"/>
    </location>
</feature>
<comment type="caution">
    <text evidence="10">The sequence shown here is derived from an EMBL/GenBank/DDBJ whole genome shotgun (WGS) entry which is preliminary data.</text>
</comment>
<dbReference type="PANTHER" id="PTHR31313">
    <property type="entry name" value="TY1 ENHANCER ACTIVATOR"/>
    <property type="match status" value="1"/>
</dbReference>
<keyword evidence="2" id="KW-0479">Metal-binding</keyword>
<evidence type="ECO:0000256" key="6">
    <source>
        <dbReference type="ARBA" id="ARBA00023163"/>
    </source>
</evidence>
<keyword evidence="7" id="KW-0539">Nucleus</keyword>
<evidence type="ECO:0000256" key="4">
    <source>
        <dbReference type="ARBA" id="ARBA00023015"/>
    </source>
</evidence>
<dbReference type="SUPFAM" id="SSF57701">
    <property type="entry name" value="Zn2/Cys6 DNA-binding domain"/>
    <property type="match status" value="1"/>
</dbReference>
<dbReference type="EMBL" id="JBAWTH010000003">
    <property type="protein sequence ID" value="KAL2292357.1"/>
    <property type="molecule type" value="Genomic_DNA"/>
</dbReference>
<dbReference type="PROSITE" id="PS50048">
    <property type="entry name" value="ZN2_CY6_FUNGAL_2"/>
    <property type="match status" value="1"/>
</dbReference>
<dbReference type="Pfam" id="PF00172">
    <property type="entry name" value="Zn_clus"/>
    <property type="match status" value="1"/>
</dbReference>
<keyword evidence="4" id="KW-0805">Transcription regulation</keyword>
<feature type="region of interest" description="Disordered" evidence="8">
    <location>
        <begin position="622"/>
        <end position="647"/>
    </location>
</feature>
<protein>
    <recommendedName>
        <fullName evidence="9">Zn(2)-C6 fungal-type domain-containing protein</fullName>
    </recommendedName>
</protein>
<gene>
    <name evidence="10" type="ORF">FJTKL_09342</name>
</gene>
<feature type="compositionally biased region" description="Polar residues" evidence="8">
    <location>
        <begin position="688"/>
        <end position="704"/>
    </location>
</feature>
<feature type="region of interest" description="Disordered" evidence="8">
    <location>
        <begin position="679"/>
        <end position="709"/>
    </location>
</feature>
<keyword evidence="5" id="KW-0238">DNA-binding</keyword>